<accession>A0A485K446</accession>
<keyword evidence="8" id="KW-1133">Transmembrane helix</keyword>
<dbReference type="PANTHER" id="PTHR22897:SF8">
    <property type="entry name" value="SULFHYDRYL OXIDASE"/>
    <property type="match status" value="1"/>
</dbReference>
<dbReference type="GO" id="GO:0016971">
    <property type="term" value="F:flavin-dependent sulfhydryl oxidase activity"/>
    <property type="evidence" value="ECO:0007669"/>
    <property type="project" value="InterPro"/>
</dbReference>
<dbReference type="InterPro" id="IPR039798">
    <property type="entry name" value="Sulfhydryl_oxidase"/>
</dbReference>
<dbReference type="EMBL" id="CAADRA010000031">
    <property type="protein sequence ID" value="VFT77792.1"/>
    <property type="molecule type" value="Genomic_DNA"/>
</dbReference>
<evidence type="ECO:0000256" key="7">
    <source>
        <dbReference type="ARBA" id="ARBA00023180"/>
    </source>
</evidence>
<dbReference type="InterPro" id="IPR017905">
    <property type="entry name" value="ERV/ALR_sulphydryl_oxidase"/>
</dbReference>
<feature type="signal peptide" evidence="9">
    <location>
        <begin position="1"/>
        <end position="18"/>
    </location>
</feature>
<evidence type="ECO:0000259" key="11">
    <source>
        <dbReference type="PROSITE" id="PS51352"/>
    </source>
</evidence>
<keyword evidence="3 9" id="KW-0732">Signal</keyword>
<dbReference type="InterPro" id="IPR036774">
    <property type="entry name" value="ERV/ALR_sulphydryl_oxid_sf"/>
</dbReference>
<evidence type="ECO:0000256" key="5">
    <source>
        <dbReference type="ARBA" id="ARBA00023002"/>
    </source>
</evidence>
<keyword evidence="4 8" id="KW-0274">FAD</keyword>
<keyword evidence="5 8" id="KW-0560">Oxidoreductase</keyword>
<dbReference type="Gene3D" id="3.40.30.10">
    <property type="entry name" value="Glutaredoxin"/>
    <property type="match status" value="1"/>
</dbReference>
<dbReference type="SUPFAM" id="SSF69000">
    <property type="entry name" value="FAD-dependent thiol oxidase"/>
    <property type="match status" value="1"/>
</dbReference>
<dbReference type="InterPro" id="IPR036249">
    <property type="entry name" value="Thioredoxin-like_sf"/>
</dbReference>
<keyword evidence="2 8" id="KW-0285">Flavoprotein</keyword>
<dbReference type="SUPFAM" id="SSF52833">
    <property type="entry name" value="Thioredoxin-like"/>
    <property type="match status" value="1"/>
</dbReference>
<dbReference type="PANTHER" id="PTHR22897">
    <property type="entry name" value="QUIESCIN Q6-RELATED SULFHYDRYL OXIDASE"/>
    <property type="match status" value="1"/>
</dbReference>
<keyword evidence="7" id="KW-0325">Glycoprotein</keyword>
<dbReference type="CDD" id="cd02961">
    <property type="entry name" value="PDI_a_family"/>
    <property type="match status" value="1"/>
</dbReference>
<dbReference type="Pfam" id="PF04777">
    <property type="entry name" value="Evr1_Alr"/>
    <property type="match status" value="1"/>
</dbReference>
<dbReference type="GO" id="GO:0003756">
    <property type="term" value="F:protein disulfide isomerase activity"/>
    <property type="evidence" value="ECO:0007669"/>
    <property type="project" value="TreeGrafter"/>
</dbReference>
<evidence type="ECO:0000256" key="3">
    <source>
        <dbReference type="ARBA" id="ARBA00022729"/>
    </source>
</evidence>
<dbReference type="OrthoDB" id="59470at2759"/>
<feature type="domain" description="ERV/ALR sulfhydryl oxidase" evidence="10">
    <location>
        <begin position="286"/>
        <end position="397"/>
    </location>
</feature>
<dbReference type="GO" id="GO:0006457">
    <property type="term" value="P:protein folding"/>
    <property type="evidence" value="ECO:0007669"/>
    <property type="project" value="TreeGrafter"/>
</dbReference>
<sequence>MTTVVLFVLALAAHVTSGFWGGAPLFQNSPQIRAFTQDDFQSGVLDSSAIVVVDFYAPWCPHCQHFAPHYEAVAEYYADAPTIQFGAVDCTIHDKLCIEYEILGYPTLKMFNVEASPVLMAPRGFRAKTFESVVTWVEETVAAHNQTTGVDLPDFELYKDVGFGGTIPPKKKSKNNMRSVKSDDDLRDERAARLHDMGHALVLSFETGMFLGTSILDGRRYDIAEQWLTLLAARFPLEANQQTLATLLYRFQSQPAWTIAEWKMLVATWKDDSFGQTYPLDLFTRQSWQVCRTYTCGLWLLFHSLTVSGGGVSANTEATHVAYRIRDFVQHFFGCETCVAHFTDANPNDRLDAIGDSADALVLWLYKMHNSVNARTEHDVFPAAADCAQCVGQDKKTIDDAAVVKYMQRIYSYPASDALVPRAVQLDAAATDSRQEHAGSYIGGSLDAPQIQVGSVVFVVVFAAAVYVRYFRRGAAPLLDGTDTVAKQL</sequence>
<evidence type="ECO:0000256" key="8">
    <source>
        <dbReference type="RuleBase" id="RU371123"/>
    </source>
</evidence>
<gene>
    <name evidence="13" type="primary">Aste57867_567</name>
    <name evidence="12" type="ORF">As57867_000566</name>
    <name evidence="13" type="ORF">ASTE57867_567</name>
</gene>
<comment type="cofactor">
    <cofactor evidence="1 8">
        <name>FAD</name>
        <dbReference type="ChEBI" id="CHEBI:57692"/>
    </cofactor>
</comment>
<dbReference type="PROSITE" id="PS00194">
    <property type="entry name" value="THIOREDOXIN_1"/>
    <property type="match status" value="1"/>
</dbReference>
<keyword evidence="6" id="KW-1015">Disulfide bond</keyword>
<dbReference type="PROSITE" id="PS51352">
    <property type="entry name" value="THIOREDOXIN_2"/>
    <property type="match status" value="1"/>
</dbReference>
<dbReference type="AlphaFoldDB" id="A0A485K446"/>
<dbReference type="Proteomes" id="UP000332933">
    <property type="component" value="Unassembled WGS sequence"/>
</dbReference>
<evidence type="ECO:0000256" key="9">
    <source>
        <dbReference type="SAM" id="SignalP"/>
    </source>
</evidence>
<dbReference type="GO" id="GO:0000139">
    <property type="term" value="C:Golgi membrane"/>
    <property type="evidence" value="ECO:0007669"/>
    <property type="project" value="TreeGrafter"/>
</dbReference>
<evidence type="ECO:0000256" key="6">
    <source>
        <dbReference type="ARBA" id="ARBA00023157"/>
    </source>
</evidence>
<organism evidence="13 14">
    <name type="scientific">Aphanomyces stellatus</name>
    <dbReference type="NCBI Taxonomy" id="120398"/>
    <lineage>
        <taxon>Eukaryota</taxon>
        <taxon>Sar</taxon>
        <taxon>Stramenopiles</taxon>
        <taxon>Oomycota</taxon>
        <taxon>Saprolegniomycetes</taxon>
        <taxon>Saprolegniales</taxon>
        <taxon>Verrucalvaceae</taxon>
        <taxon>Aphanomyces</taxon>
    </lineage>
</organism>
<reference evidence="12" key="2">
    <citation type="submission" date="2019-06" db="EMBL/GenBank/DDBJ databases">
        <title>Genomics analysis of Aphanomyces spp. identifies a new class of oomycete effector associated with host adaptation.</title>
        <authorList>
            <person name="Gaulin E."/>
        </authorList>
    </citation>
    <scope>NUCLEOTIDE SEQUENCE</scope>
    <source>
        <strain evidence="12">CBS 578.67</strain>
    </source>
</reference>
<comment type="catalytic activity">
    <reaction evidence="8">
        <text>2 R'C(R)SH + O2 = R'C(R)S-S(R)CR' + H2O2</text>
        <dbReference type="Rhea" id="RHEA:17357"/>
        <dbReference type="ChEBI" id="CHEBI:15379"/>
        <dbReference type="ChEBI" id="CHEBI:16240"/>
        <dbReference type="ChEBI" id="CHEBI:16520"/>
        <dbReference type="ChEBI" id="CHEBI:17412"/>
        <dbReference type="EC" id="1.8.3.2"/>
    </reaction>
</comment>
<keyword evidence="8" id="KW-0812">Transmembrane</keyword>
<dbReference type="EMBL" id="VJMH01000031">
    <property type="protein sequence ID" value="KAF0720099.1"/>
    <property type="molecule type" value="Genomic_DNA"/>
</dbReference>
<evidence type="ECO:0000256" key="4">
    <source>
        <dbReference type="ARBA" id="ARBA00022827"/>
    </source>
</evidence>
<dbReference type="GO" id="GO:0005615">
    <property type="term" value="C:extracellular space"/>
    <property type="evidence" value="ECO:0007669"/>
    <property type="project" value="TreeGrafter"/>
</dbReference>
<name>A0A485K446_9STRA</name>
<keyword evidence="14" id="KW-1185">Reference proteome</keyword>
<dbReference type="Gene3D" id="1.20.120.310">
    <property type="entry name" value="ERV/ALR sulfhydryl oxidase domain"/>
    <property type="match status" value="1"/>
</dbReference>
<feature type="chain" id="PRO_5033826095" description="Sulfhydryl oxidase" evidence="9">
    <location>
        <begin position="19"/>
        <end position="489"/>
    </location>
</feature>
<evidence type="ECO:0000313" key="12">
    <source>
        <dbReference type="EMBL" id="KAF0720099.1"/>
    </source>
</evidence>
<evidence type="ECO:0000256" key="2">
    <source>
        <dbReference type="ARBA" id="ARBA00022630"/>
    </source>
</evidence>
<evidence type="ECO:0000313" key="13">
    <source>
        <dbReference type="EMBL" id="VFT77792.1"/>
    </source>
</evidence>
<feature type="transmembrane region" description="Helical" evidence="8">
    <location>
        <begin position="451"/>
        <end position="470"/>
    </location>
</feature>
<dbReference type="EC" id="1.8.3.2" evidence="8"/>
<evidence type="ECO:0000256" key="1">
    <source>
        <dbReference type="ARBA" id="ARBA00001974"/>
    </source>
</evidence>
<dbReference type="Pfam" id="PF00085">
    <property type="entry name" value="Thioredoxin"/>
    <property type="match status" value="1"/>
</dbReference>
<feature type="domain" description="Thioredoxin" evidence="11">
    <location>
        <begin position="26"/>
        <end position="142"/>
    </location>
</feature>
<keyword evidence="8" id="KW-0472">Membrane</keyword>
<dbReference type="InterPro" id="IPR013766">
    <property type="entry name" value="Thioredoxin_domain"/>
</dbReference>
<dbReference type="InterPro" id="IPR017937">
    <property type="entry name" value="Thioredoxin_CS"/>
</dbReference>
<dbReference type="PRINTS" id="PR00421">
    <property type="entry name" value="THIOREDOXIN"/>
</dbReference>
<evidence type="ECO:0000313" key="14">
    <source>
        <dbReference type="Proteomes" id="UP000332933"/>
    </source>
</evidence>
<protein>
    <recommendedName>
        <fullName evidence="8">Sulfhydryl oxidase</fullName>
        <ecNumber evidence="8">1.8.3.2</ecNumber>
    </recommendedName>
</protein>
<dbReference type="PROSITE" id="PS51324">
    <property type="entry name" value="ERV_ALR"/>
    <property type="match status" value="1"/>
</dbReference>
<evidence type="ECO:0000259" key="10">
    <source>
        <dbReference type="PROSITE" id="PS51324"/>
    </source>
</evidence>
<reference evidence="13 14" key="1">
    <citation type="submission" date="2019-03" db="EMBL/GenBank/DDBJ databases">
        <authorList>
            <person name="Gaulin E."/>
            <person name="Dumas B."/>
        </authorList>
    </citation>
    <scope>NUCLEOTIDE SEQUENCE [LARGE SCALE GENOMIC DNA]</scope>
    <source>
        <strain evidence="13">CBS 568.67</strain>
    </source>
</reference>
<proteinExistence type="predicted"/>